<evidence type="ECO:0000256" key="3">
    <source>
        <dbReference type="PIRSR" id="PIRSR015753-3"/>
    </source>
</evidence>
<dbReference type="AlphaFoldDB" id="A0A5C6Q594"/>
<feature type="site" description="Lowers pKa of active site Cys" evidence="3">
    <location>
        <position position="241"/>
    </location>
</feature>
<dbReference type="Pfam" id="PF13409">
    <property type="entry name" value="GST_N_2"/>
    <property type="match status" value="1"/>
</dbReference>
<dbReference type="SUPFAM" id="SSF52833">
    <property type="entry name" value="Thioredoxin-like"/>
    <property type="match status" value="1"/>
</dbReference>
<dbReference type="GO" id="GO:0004364">
    <property type="term" value="F:glutathione transferase activity"/>
    <property type="evidence" value="ECO:0007669"/>
    <property type="project" value="InterPro"/>
</dbReference>
<dbReference type="InterPro" id="IPR010987">
    <property type="entry name" value="Glutathione-S-Trfase_C-like"/>
</dbReference>
<evidence type="ECO:0000313" key="6">
    <source>
        <dbReference type="Proteomes" id="UP000321822"/>
    </source>
</evidence>
<dbReference type="EMBL" id="VOLT01000015">
    <property type="protein sequence ID" value="TWX64085.1"/>
    <property type="molecule type" value="Genomic_DNA"/>
</dbReference>
<feature type="site" description="Lowers pKa of active site Cys" evidence="3">
    <location>
        <position position="284"/>
    </location>
</feature>
<dbReference type="SFLD" id="SFLDG01206">
    <property type="entry name" value="Xi.1"/>
    <property type="match status" value="1"/>
</dbReference>
<evidence type="ECO:0000313" key="5">
    <source>
        <dbReference type="EMBL" id="TWX64085.1"/>
    </source>
</evidence>
<evidence type="ECO:0000256" key="2">
    <source>
        <dbReference type="PIRSR" id="PIRSR015753-2"/>
    </source>
</evidence>
<gene>
    <name evidence="5" type="ORF">ESZ36_20645</name>
</gene>
<keyword evidence="6" id="KW-1185">Reference proteome</keyword>
<dbReference type="OrthoDB" id="9769158at2"/>
<feature type="domain" description="GST C-terminal" evidence="4">
    <location>
        <begin position="160"/>
        <end position="284"/>
    </location>
</feature>
<dbReference type="RefSeq" id="WP_146791392.1">
    <property type="nucleotide sequence ID" value="NZ_VOLT01000015.1"/>
</dbReference>
<dbReference type="PROSITE" id="PS50405">
    <property type="entry name" value="GST_CTER"/>
    <property type="match status" value="1"/>
</dbReference>
<accession>A0A5C6Q594</accession>
<feature type="binding site" evidence="2">
    <location>
        <position position="89"/>
    </location>
    <ligand>
        <name>glutathione</name>
        <dbReference type="ChEBI" id="CHEBI:57925"/>
    </ligand>
</feature>
<dbReference type="PIRSF" id="PIRSF015753">
    <property type="entry name" value="GST"/>
    <property type="match status" value="1"/>
</dbReference>
<dbReference type="SFLD" id="SFLDG01148">
    <property type="entry name" value="Xi_(cytGST)"/>
    <property type="match status" value="1"/>
</dbReference>
<dbReference type="PANTHER" id="PTHR32419:SF6">
    <property type="entry name" value="GLUTATHIONE S-TRANSFERASE OMEGA-LIKE 1-RELATED"/>
    <property type="match status" value="1"/>
</dbReference>
<sequence length="320" mass="37467">MGLIVNGKWVQQWYDEDSKGNFKRPDSRFRNTISTDSNNVYQPEAGRYHLYISLACPWAHRTLIFRNLKGLEDIISVSVVEPEMLENGWTFGDKGDPLYNLDYAYQLYLKADKTYEGRVTVPILWDKKTQSIVNNESSEIIRLFNTAFNDLTQNTDDYYPEALRSDIDNINDKIYNSINNGVYRCGFATTQSAYETAFDDLFENLDWLENTLATQRYLLDDTLTEADWRLFVTLIRFDSVYHGHFKCNRNKLSEFHHISHYLRELYQVPGIAETVDMEYIKTHYYASHTLVNPSLIVAKGPKPQFDLPHERDSIFIKEKL</sequence>
<dbReference type="InterPro" id="IPR004045">
    <property type="entry name" value="Glutathione_S-Trfase_N"/>
</dbReference>
<dbReference type="InterPro" id="IPR040079">
    <property type="entry name" value="Glutathione_S-Trfase"/>
</dbReference>
<dbReference type="InterPro" id="IPR047047">
    <property type="entry name" value="GST_Omega-like_C"/>
</dbReference>
<dbReference type="Proteomes" id="UP000321822">
    <property type="component" value="Unassembled WGS sequence"/>
</dbReference>
<evidence type="ECO:0000259" key="4">
    <source>
        <dbReference type="PROSITE" id="PS50405"/>
    </source>
</evidence>
<comment type="caution">
    <text evidence="5">The sequence shown here is derived from an EMBL/GenBank/DDBJ whole genome shotgun (WGS) entry which is preliminary data.</text>
</comment>
<dbReference type="Gene3D" id="3.40.30.10">
    <property type="entry name" value="Glutaredoxin"/>
    <property type="match status" value="1"/>
</dbReference>
<feature type="active site" description="Nucleophile" evidence="1">
    <location>
        <position position="56"/>
    </location>
</feature>
<protein>
    <submittedName>
        <fullName evidence="5">Glutathione S-transferase family protein</fullName>
    </submittedName>
</protein>
<keyword evidence="5" id="KW-0808">Transferase</keyword>
<proteinExistence type="predicted"/>
<feature type="binding site" evidence="2">
    <location>
        <begin position="118"/>
        <end position="121"/>
    </location>
    <ligand>
        <name>glutathione</name>
        <dbReference type="ChEBI" id="CHEBI:57925"/>
    </ligand>
</feature>
<dbReference type="InterPro" id="IPR036282">
    <property type="entry name" value="Glutathione-S-Trfase_C_sf"/>
</dbReference>
<dbReference type="SUPFAM" id="SSF47616">
    <property type="entry name" value="GST C-terminal domain-like"/>
    <property type="match status" value="1"/>
</dbReference>
<organism evidence="5 6">
    <name type="scientific">Colwellia demingiae</name>
    <dbReference type="NCBI Taxonomy" id="89401"/>
    <lineage>
        <taxon>Bacteria</taxon>
        <taxon>Pseudomonadati</taxon>
        <taxon>Pseudomonadota</taxon>
        <taxon>Gammaproteobacteria</taxon>
        <taxon>Alteromonadales</taxon>
        <taxon>Colwelliaceae</taxon>
        <taxon>Colwellia</taxon>
    </lineage>
</organism>
<dbReference type="Pfam" id="PF13410">
    <property type="entry name" value="GST_C_2"/>
    <property type="match status" value="1"/>
</dbReference>
<name>A0A5C6Q594_9GAMM</name>
<feature type="binding site" evidence="2">
    <location>
        <begin position="136"/>
        <end position="137"/>
    </location>
    <ligand>
        <name>glutathione</name>
        <dbReference type="ChEBI" id="CHEBI:57925"/>
    </ligand>
</feature>
<dbReference type="Gene3D" id="1.20.1050.10">
    <property type="match status" value="1"/>
</dbReference>
<dbReference type="InterPro" id="IPR036249">
    <property type="entry name" value="Thioredoxin-like_sf"/>
</dbReference>
<dbReference type="SFLD" id="SFLDS00019">
    <property type="entry name" value="Glutathione_Transferase_(cytos"/>
    <property type="match status" value="1"/>
</dbReference>
<dbReference type="PANTHER" id="PTHR32419">
    <property type="entry name" value="GLUTATHIONYL-HYDROQUINONE REDUCTASE"/>
    <property type="match status" value="1"/>
</dbReference>
<dbReference type="CDD" id="cd03190">
    <property type="entry name" value="GST_C_Omega_like"/>
    <property type="match status" value="1"/>
</dbReference>
<dbReference type="GO" id="GO:0005737">
    <property type="term" value="C:cytoplasm"/>
    <property type="evidence" value="ECO:0007669"/>
    <property type="project" value="TreeGrafter"/>
</dbReference>
<dbReference type="FunFam" id="3.40.30.10:FF:000058">
    <property type="entry name" value="Glutathione S-transferase, omega"/>
    <property type="match status" value="1"/>
</dbReference>
<dbReference type="InterPro" id="IPR016639">
    <property type="entry name" value="GST_Omega/GSH"/>
</dbReference>
<feature type="active site" description="Proton donor/acceptor" evidence="1">
    <location>
        <position position="183"/>
    </location>
</feature>
<evidence type="ECO:0000256" key="1">
    <source>
        <dbReference type="PIRSR" id="PIRSR015753-1"/>
    </source>
</evidence>
<reference evidence="5 6" key="1">
    <citation type="submission" date="2019-07" db="EMBL/GenBank/DDBJ databases">
        <title>Genomes of sea-ice associated Colwellia species.</title>
        <authorList>
            <person name="Bowman J.P."/>
        </authorList>
    </citation>
    <scope>NUCLEOTIDE SEQUENCE [LARGE SCALE GENOMIC DNA]</scope>
    <source>
        <strain evidence="5 6">ACAM 459</strain>
    </source>
</reference>